<dbReference type="AlphaFoldDB" id="A0AA38IWW4"/>
<proteinExistence type="predicted"/>
<evidence type="ECO:0000313" key="2">
    <source>
        <dbReference type="EMBL" id="KAJ3661736.1"/>
    </source>
</evidence>
<dbReference type="PANTHER" id="PTHR21505">
    <property type="entry name" value="MADF DOMAIN-CONTAINING PROTEIN-RELATED"/>
    <property type="match status" value="1"/>
</dbReference>
<name>A0AA38IWW4_9CUCU</name>
<evidence type="ECO:0000313" key="3">
    <source>
        <dbReference type="Proteomes" id="UP001168821"/>
    </source>
</evidence>
<dbReference type="EMBL" id="JALNTZ010000002">
    <property type="protein sequence ID" value="KAJ3661736.1"/>
    <property type="molecule type" value="Genomic_DNA"/>
</dbReference>
<protein>
    <recommendedName>
        <fullName evidence="4">MADF domain-containing protein</fullName>
    </recommendedName>
</protein>
<feature type="region of interest" description="Disordered" evidence="1">
    <location>
        <begin position="67"/>
        <end position="101"/>
    </location>
</feature>
<evidence type="ECO:0008006" key="4">
    <source>
        <dbReference type="Google" id="ProtNLM"/>
    </source>
</evidence>
<gene>
    <name evidence="2" type="ORF">Zmor_006123</name>
</gene>
<comment type="caution">
    <text evidence="2">The sequence shown here is derived from an EMBL/GenBank/DDBJ whole genome shotgun (WGS) entry which is preliminary data.</text>
</comment>
<sequence>MKLLNPLVTVEEVKKKLIKVRQQFSHEHAKVTKRKIGKTGNSAGEEDDIECRPWWYEPLLSLSKHVKGRKSKSTLDTSDHTDRSTPPPALSGPAEKQQTNKKAVNIPSIDASIEKTLNSLQNGENDKFTTFGNFAAQELREIQDSELANDAIHEINNILYQTIKQFIAPTRAGVIIESTLFFTKYIS</sequence>
<keyword evidence="3" id="KW-1185">Reference proteome</keyword>
<accession>A0AA38IWW4</accession>
<reference evidence="2" key="1">
    <citation type="journal article" date="2023" name="G3 (Bethesda)">
        <title>Whole genome assemblies of Zophobas morio and Tenebrio molitor.</title>
        <authorList>
            <person name="Kaur S."/>
            <person name="Stinson S.A."/>
            <person name="diCenzo G.C."/>
        </authorList>
    </citation>
    <scope>NUCLEOTIDE SEQUENCE</scope>
    <source>
        <strain evidence="2">QUZm001</strain>
    </source>
</reference>
<evidence type="ECO:0000256" key="1">
    <source>
        <dbReference type="SAM" id="MobiDB-lite"/>
    </source>
</evidence>
<dbReference type="Proteomes" id="UP001168821">
    <property type="component" value="Unassembled WGS sequence"/>
</dbReference>
<organism evidence="2 3">
    <name type="scientific">Zophobas morio</name>
    <dbReference type="NCBI Taxonomy" id="2755281"/>
    <lineage>
        <taxon>Eukaryota</taxon>
        <taxon>Metazoa</taxon>
        <taxon>Ecdysozoa</taxon>
        <taxon>Arthropoda</taxon>
        <taxon>Hexapoda</taxon>
        <taxon>Insecta</taxon>
        <taxon>Pterygota</taxon>
        <taxon>Neoptera</taxon>
        <taxon>Endopterygota</taxon>
        <taxon>Coleoptera</taxon>
        <taxon>Polyphaga</taxon>
        <taxon>Cucujiformia</taxon>
        <taxon>Tenebrionidae</taxon>
        <taxon>Zophobas</taxon>
    </lineage>
</organism>
<dbReference type="PANTHER" id="PTHR21505:SF12">
    <property type="entry name" value="MADF DOMAIN-CONTAINING PROTEIN-RELATED"/>
    <property type="match status" value="1"/>
</dbReference>